<accession>A0A7X0RWA2</accession>
<name>A0A7X0RWA2_9BACL</name>
<dbReference type="RefSeq" id="WP_185672696.1">
    <property type="nucleotide sequence ID" value="NZ_JACJVP010000055.1"/>
</dbReference>
<feature type="compositionally biased region" description="Low complexity" evidence="1">
    <location>
        <begin position="39"/>
        <end position="60"/>
    </location>
</feature>
<dbReference type="Proteomes" id="UP000547209">
    <property type="component" value="Unassembled WGS sequence"/>
</dbReference>
<feature type="chain" id="PRO_5038709611" description="Lipoprotein" evidence="2">
    <location>
        <begin position="28"/>
        <end position="351"/>
    </location>
</feature>
<evidence type="ECO:0000256" key="1">
    <source>
        <dbReference type="SAM" id="MobiDB-lite"/>
    </source>
</evidence>
<proteinExistence type="predicted"/>
<dbReference type="AlphaFoldDB" id="A0A7X0RWA2"/>
<comment type="caution">
    <text evidence="3">The sequence shown here is derived from an EMBL/GenBank/DDBJ whole genome shotgun (WGS) entry which is preliminary data.</text>
</comment>
<sequence>MTSHSNSKKRKAIAGMAAMLALSAVLAGCGKSGSGGEAGASPSDSVPAATAPASPSGSASQTPNEDQDAALIKAFRDKAKGDTGADALNKELDAALAAARQPETGDALLREMFAFYERDLPNAEKKFEAENVQKGLMKAKWPITADNAAEIKDETAKALVDKSLAGGYKLEQAEGFIFPVVDYGKLKRADAKVTPEMKDFVALYAMESDNKTAADAGLVIEWTELASRTIAAENYIKTYPTSALREKAEQRYMMYLNDLLIGLNNTPIFDFDTLKLDPKVKEVYTKTIQANPDTVTAKMTQQLLDILAKTNGTVFKKGKDGAQIDIPEVKAFRDGLEKNALDAMDQANPDK</sequence>
<evidence type="ECO:0008006" key="5">
    <source>
        <dbReference type="Google" id="ProtNLM"/>
    </source>
</evidence>
<feature type="region of interest" description="Disordered" evidence="1">
    <location>
        <begin position="31"/>
        <end position="66"/>
    </location>
</feature>
<evidence type="ECO:0000313" key="3">
    <source>
        <dbReference type="EMBL" id="MBB6674838.1"/>
    </source>
</evidence>
<organism evidence="3 4">
    <name type="scientific">Cohnella nanjingensis</name>
    <dbReference type="NCBI Taxonomy" id="1387779"/>
    <lineage>
        <taxon>Bacteria</taxon>
        <taxon>Bacillati</taxon>
        <taxon>Bacillota</taxon>
        <taxon>Bacilli</taxon>
        <taxon>Bacillales</taxon>
        <taxon>Paenibacillaceae</taxon>
        <taxon>Cohnella</taxon>
    </lineage>
</organism>
<evidence type="ECO:0000313" key="4">
    <source>
        <dbReference type="Proteomes" id="UP000547209"/>
    </source>
</evidence>
<dbReference type="EMBL" id="JACJVP010000055">
    <property type="protein sequence ID" value="MBB6674838.1"/>
    <property type="molecule type" value="Genomic_DNA"/>
</dbReference>
<reference evidence="3 4" key="1">
    <citation type="submission" date="2020-08" db="EMBL/GenBank/DDBJ databases">
        <title>Cohnella phylogeny.</title>
        <authorList>
            <person name="Dunlap C."/>
        </authorList>
    </citation>
    <scope>NUCLEOTIDE SEQUENCE [LARGE SCALE GENOMIC DNA]</scope>
    <source>
        <strain evidence="3 4">DSM 28246</strain>
    </source>
</reference>
<evidence type="ECO:0000256" key="2">
    <source>
        <dbReference type="SAM" id="SignalP"/>
    </source>
</evidence>
<gene>
    <name evidence="3" type="ORF">H7C19_29585</name>
</gene>
<keyword evidence="2" id="KW-0732">Signal</keyword>
<protein>
    <recommendedName>
        <fullName evidence="5">Lipoprotein</fullName>
    </recommendedName>
</protein>
<keyword evidence="4" id="KW-1185">Reference proteome</keyword>
<feature type="signal peptide" evidence="2">
    <location>
        <begin position="1"/>
        <end position="27"/>
    </location>
</feature>